<evidence type="ECO:0000259" key="13">
    <source>
        <dbReference type="Pfam" id="PF19316"/>
    </source>
</evidence>
<evidence type="ECO:0000256" key="5">
    <source>
        <dbReference type="ARBA" id="ARBA00022502"/>
    </source>
</evidence>
<feature type="transmembrane region" description="Helical" evidence="12">
    <location>
        <begin position="7"/>
        <end position="31"/>
    </location>
</feature>
<dbReference type="Proteomes" id="UP000800092">
    <property type="component" value="Unassembled WGS sequence"/>
</dbReference>
<evidence type="ECO:0000313" key="14">
    <source>
        <dbReference type="EMBL" id="KAF2231922.1"/>
    </source>
</evidence>
<evidence type="ECO:0000256" key="8">
    <source>
        <dbReference type="ARBA" id="ARBA00022824"/>
    </source>
</evidence>
<evidence type="ECO:0000256" key="9">
    <source>
        <dbReference type="ARBA" id="ARBA00022989"/>
    </source>
</evidence>
<feature type="transmembrane region" description="Helical" evidence="12">
    <location>
        <begin position="960"/>
        <end position="985"/>
    </location>
</feature>
<keyword evidence="11" id="KW-0325">Glycoprotein</keyword>
<reference evidence="14" key="1">
    <citation type="journal article" date="2020" name="Stud. Mycol.">
        <title>101 Dothideomycetes genomes: a test case for predicting lifestyles and emergence of pathogens.</title>
        <authorList>
            <person name="Haridas S."/>
            <person name="Albert R."/>
            <person name="Binder M."/>
            <person name="Bloem J."/>
            <person name="Labutti K."/>
            <person name="Salamov A."/>
            <person name="Andreopoulos B."/>
            <person name="Baker S."/>
            <person name="Barry K."/>
            <person name="Bills G."/>
            <person name="Bluhm B."/>
            <person name="Cannon C."/>
            <person name="Castanera R."/>
            <person name="Culley D."/>
            <person name="Daum C."/>
            <person name="Ezra D."/>
            <person name="Gonzalez J."/>
            <person name="Henrissat B."/>
            <person name="Kuo A."/>
            <person name="Liang C."/>
            <person name="Lipzen A."/>
            <person name="Lutzoni F."/>
            <person name="Magnuson J."/>
            <person name="Mondo S."/>
            <person name="Nolan M."/>
            <person name="Ohm R."/>
            <person name="Pangilinan J."/>
            <person name="Park H.-J."/>
            <person name="Ramirez L."/>
            <person name="Alfaro M."/>
            <person name="Sun H."/>
            <person name="Tritt A."/>
            <person name="Yoshinaga Y."/>
            <person name="Zwiers L.-H."/>
            <person name="Turgeon B."/>
            <person name="Goodwin S."/>
            <person name="Spatafora J."/>
            <person name="Crous P."/>
            <person name="Grigoriev I."/>
        </authorList>
    </citation>
    <scope>NUCLEOTIDE SEQUENCE</scope>
    <source>
        <strain evidence="14">Tuck. ex Michener</strain>
    </source>
</reference>
<comment type="pathway">
    <text evidence="2 12">Glycolipid biosynthesis; glycosylphosphatidylinositol-anchor biosynthesis.</text>
</comment>
<evidence type="ECO:0000256" key="2">
    <source>
        <dbReference type="ARBA" id="ARBA00004687"/>
    </source>
</evidence>
<feature type="transmembrane region" description="Helical" evidence="12">
    <location>
        <begin position="683"/>
        <end position="713"/>
    </location>
</feature>
<evidence type="ECO:0000256" key="4">
    <source>
        <dbReference type="ARBA" id="ARBA00020830"/>
    </source>
</evidence>
<dbReference type="EMBL" id="ML991821">
    <property type="protein sequence ID" value="KAF2231922.1"/>
    <property type="molecule type" value="Genomic_DNA"/>
</dbReference>
<keyword evidence="15" id="KW-1185">Reference proteome</keyword>
<keyword evidence="9 12" id="KW-1133">Transmembrane helix</keyword>
<keyword evidence="7 12" id="KW-0812">Transmembrane</keyword>
<gene>
    <name evidence="14" type="ORF">EV356DRAFT_535090</name>
</gene>
<evidence type="ECO:0000256" key="12">
    <source>
        <dbReference type="RuleBase" id="RU367106"/>
    </source>
</evidence>
<proteinExistence type="inferred from homology"/>
<feature type="transmembrane region" description="Helical" evidence="12">
    <location>
        <begin position="796"/>
        <end position="820"/>
    </location>
</feature>
<comment type="function">
    <text evidence="12">Ethanolamine phosphate transferase involved in glycosylphosphatidylinositol-anchor biosynthesis. Transfers ethanolamine phosphate to the GPI second mannose.</text>
</comment>
<dbReference type="GO" id="GO:0051267">
    <property type="term" value="F:CP2 mannose-ethanolamine phosphotransferase activity"/>
    <property type="evidence" value="ECO:0007669"/>
    <property type="project" value="TreeGrafter"/>
</dbReference>
<dbReference type="AlphaFoldDB" id="A0A6A6H1R8"/>
<dbReference type="InterPro" id="IPR045687">
    <property type="entry name" value="PIGG/GPI7_C"/>
</dbReference>
<protein>
    <recommendedName>
        <fullName evidence="4 12">GPI ethanolamine phosphate transferase 2</fullName>
    </recommendedName>
</protein>
<dbReference type="CDD" id="cd16024">
    <property type="entry name" value="GPI_EPT_2"/>
    <property type="match status" value="1"/>
</dbReference>
<dbReference type="PANTHER" id="PTHR23072:SF0">
    <property type="entry name" value="GPI ETHANOLAMINE PHOSPHATE TRANSFERASE 2"/>
    <property type="match status" value="1"/>
</dbReference>
<feature type="transmembrane region" description="Helical" evidence="12">
    <location>
        <begin position="466"/>
        <end position="489"/>
    </location>
</feature>
<feature type="transmembrane region" description="Helical" evidence="12">
    <location>
        <begin position="496"/>
        <end position="515"/>
    </location>
</feature>
<name>A0A6A6H1R8_VIRVR</name>
<keyword evidence="5 12" id="KW-0337">GPI-anchor biosynthesis</keyword>
<feature type="transmembrane region" description="Helical" evidence="12">
    <location>
        <begin position="644"/>
        <end position="662"/>
    </location>
</feature>
<dbReference type="GO" id="GO:0005789">
    <property type="term" value="C:endoplasmic reticulum membrane"/>
    <property type="evidence" value="ECO:0007669"/>
    <property type="project" value="UniProtKB-SubCell"/>
</dbReference>
<feature type="transmembrane region" description="Helical" evidence="12">
    <location>
        <begin position="832"/>
        <end position="857"/>
    </location>
</feature>
<dbReference type="UniPathway" id="UPA00196"/>
<feature type="domain" description="GPI ethanolamine phosphate transferase 2 C-terminal" evidence="13">
    <location>
        <begin position="459"/>
        <end position="986"/>
    </location>
</feature>
<evidence type="ECO:0000256" key="7">
    <source>
        <dbReference type="ARBA" id="ARBA00022692"/>
    </source>
</evidence>
<organism evidence="14 15">
    <name type="scientific">Viridothelium virens</name>
    <name type="common">Speckled blister lichen</name>
    <name type="synonym">Trypethelium virens</name>
    <dbReference type="NCBI Taxonomy" id="1048519"/>
    <lineage>
        <taxon>Eukaryota</taxon>
        <taxon>Fungi</taxon>
        <taxon>Dikarya</taxon>
        <taxon>Ascomycota</taxon>
        <taxon>Pezizomycotina</taxon>
        <taxon>Dothideomycetes</taxon>
        <taxon>Dothideomycetes incertae sedis</taxon>
        <taxon>Trypetheliales</taxon>
        <taxon>Trypetheliaceae</taxon>
        <taxon>Viridothelium</taxon>
    </lineage>
</organism>
<keyword evidence="10 12" id="KW-0472">Membrane</keyword>
<dbReference type="OrthoDB" id="272139at2759"/>
<dbReference type="Pfam" id="PF01663">
    <property type="entry name" value="Phosphodiest"/>
    <property type="match status" value="1"/>
</dbReference>
<evidence type="ECO:0000256" key="6">
    <source>
        <dbReference type="ARBA" id="ARBA00022679"/>
    </source>
</evidence>
<dbReference type="SUPFAM" id="SSF53649">
    <property type="entry name" value="Alkaline phosphatase-like"/>
    <property type="match status" value="1"/>
</dbReference>
<feature type="transmembrane region" description="Helical" evidence="12">
    <location>
        <begin position="521"/>
        <end position="537"/>
    </location>
</feature>
<comment type="subcellular location">
    <subcellularLocation>
        <location evidence="1 12">Endoplasmic reticulum membrane</location>
        <topology evidence="1 12">Multi-pass membrane protein</topology>
    </subcellularLocation>
</comment>
<dbReference type="InterPro" id="IPR002591">
    <property type="entry name" value="Phosphodiest/P_Trfase"/>
</dbReference>
<sequence>MATRVHIIVLVLANVLIPFAVLVFAIGFFPYKPFLSGLATYENVPGYSGPLGAPFDKLIFMVVDALRSDFIYSNTSGFEFTQSLIRRGHALPYTAHATSPTITMPRVKAMTTGSIPSFLDVILNFAESDTTSTLAGQDTWLAQIRARGHSATGHSIEEAQAVLEEKEQKNKLVFIGDDTWLKLFPGFFERADGTSSFFVSDFTEVDNNVTRHVPTELHNSDWSGLIMHYLGLDHIGHKAGPTSPNMLPKQREMDSIVQTVYDAITDAERPYLHRTLLVLCGDHGMNDGGNHGGSSEGETSPALVFISPLLEMAAGSGTDCPTEHKGECCGFYETVEQSDVVPTLAGLLGVPVPKNNLGIFIEGALGFWDDEAQLQLLLQNARQVLNIVQATFPDEDYNGEHVQTYGKPSSGGAELALKWRKVDGLVKAKARGAQLRQEHLKPLVIDFLKSAQDLLSSTASNYNVTFLALGIFISALATLFTLAIVPLGWPPRAEGYFFVSVTLTYSVMMFASSYVEEEQHFWYWITGGWIVFLYLKSSAHNVPSISTVQNRNSLLGSPQTVATILLLLHRTTTRWTTTGVKHAGAASISSSFLPTHPNLLWALITFIYCYSAALFSHRSVPFAFSTFSLTDLPHIVEFVGAPGGPAHALLLAIVGLVFKISFTAAEAPELMKDMDWLRWIAEVLVRGAGGLGLVAQARIVFGCLAIAIVWVAWSERVGTKQREPAIQDDISFGARLQPLLTLFLITQSRAQNIPLFLIFDLEQRLLGQLFNRAFPFSVPISSGLARPPTFSPPARYFASTLTTLLLTYTTFFASGGSNAISSIDLSNAYNGVAGYEVGLVGILLFFGNWAGPVWWGWQGWLWVGKMDESPKLEAMKRGANRSTTGPGPARNWVQQEREFLRESKSGNARNVPSGDRGQHSLFAPLALLTLFTLVTLLAVQIACTALRTHLFIWTVFSPKYLYAMAWSVGWHLVWNCALGSLAWWLSRPW</sequence>
<dbReference type="InterPro" id="IPR017850">
    <property type="entry name" value="Alkaline_phosphatase_core_sf"/>
</dbReference>
<evidence type="ECO:0000256" key="10">
    <source>
        <dbReference type="ARBA" id="ARBA00023136"/>
    </source>
</evidence>
<comment type="similarity">
    <text evidence="3 12">Belongs to the PIGG/PIGN/PIGO family. PIGG subfamily.</text>
</comment>
<keyword evidence="8 12" id="KW-0256">Endoplasmic reticulum</keyword>
<keyword evidence="6 12" id="KW-0808">Transferase</keyword>
<accession>A0A6A6H1R8</accession>
<dbReference type="InterPro" id="IPR037674">
    <property type="entry name" value="PIG-G_N"/>
</dbReference>
<evidence type="ECO:0000256" key="3">
    <source>
        <dbReference type="ARBA" id="ARBA00005315"/>
    </source>
</evidence>
<dbReference type="Gene3D" id="3.40.720.10">
    <property type="entry name" value="Alkaline Phosphatase, subunit A"/>
    <property type="match status" value="1"/>
</dbReference>
<dbReference type="PANTHER" id="PTHR23072">
    <property type="entry name" value="PHOSPHATIDYLINOSITOL GLYCAN-RELATED"/>
    <property type="match status" value="1"/>
</dbReference>
<feature type="transmembrane region" description="Helical" evidence="12">
    <location>
        <begin position="599"/>
        <end position="624"/>
    </location>
</feature>
<evidence type="ECO:0000256" key="1">
    <source>
        <dbReference type="ARBA" id="ARBA00004477"/>
    </source>
</evidence>
<dbReference type="Pfam" id="PF19316">
    <property type="entry name" value="PIGO_PIGG"/>
    <property type="match status" value="1"/>
</dbReference>
<feature type="transmembrane region" description="Helical" evidence="12">
    <location>
        <begin position="921"/>
        <end position="939"/>
    </location>
</feature>
<evidence type="ECO:0000256" key="11">
    <source>
        <dbReference type="ARBA" id="ARBA00023180"/>
    </source>
</evidence>
<dbReference type="InterPro" id="IPR039527">
    <property type="entry name" value="PIGG/GPI7"/>
</dbReference>
<dbReference type="GO" id="GO:0006506">
    <property type="term" value="P:GPI anchor biosynthetic process"/>
    <property type="evidence" value="ECO:0007669"/>
    <property type="project" value="UniProtKB-UniPathway"/>
</dbReference>
<evidence type="ECO:0000313" key="15">
    <source>
        <dbReference type="Proteomes" id="UP000800092"/>
    </source>
</evidence>